<accession>A0A6S8C7X9</accession>
<dbReference type="GO" id="GO:0004622">
    <property type="term" value="F:phosphatidylcholine lysophospholipase activity"/>
    <property type="evidence" value="ECO:0007669"/>
    <property type="project" value="TreeGrafter"/>
</dbReference>
<evidence type="ECO:0000256" key="1">
    <source>
        <dbReference type="SAM" id="SignalP"/>
    </source>
</evidence>
<name>A0A6S8C7X9_9STRA</name>
<evidence type="ECO:0000313" key="3">
    <source>
        <dbReference type="EMBL" id="CAE0365646.1"/>
    </source>
</evidence>
<dbReference type="PANTHER" id="PTHR30383">
    <property type="entry name" value="THIOESTERASE 1/PROTEASE 1/LYSOPHOSPHOLIPASE L1"/>
    <property type="match status" value="1"/>
</dbReference>
<dbReference type="Gene3D" id="3.40.50.1110">
    <property type="entry name" value="SGNH hydrolase"/>
    <property type="match status" value="1"/>
</dbReference>
<feature type="chain" id="PRO_5035676543" description="SGNH hydrolase-type esterase domain-containing protein" evidence="1">
    <location>
        <begin position="20"/>
        <end position="401"/>
    </location>
</feature>
<feature type="domain" description="SGNH hydrolase-type esterase" evidence="2">
    <location>
        <begin position="25"/>
        <end position="207"/>
    </location>
</feature>
<feature type="signal peptide" evidence="1">
    <location>
        <begin position="1"/>
        <end position="19"/>
    </location>
</feature>
<dbReference type="EMBL" id="HBIJ01009082">
    <property type="protein sequence ID" value="CAE0365647.1"/>
    <property type="molecule type" value="Transcribed_RNA"/>
</dbReference>
<sequence>MTNLFRIIGTLICFLRAKGSIIIACLGDSITFGDGDKAGYLSYPTNLRICLDNDGIDVQNFGRSGASIVPGPKEYRVYYDDVYLSALNSGADVFIIQFGTNDALPSLWNESQFRLSMDELIDSLENLPQQPTVVLGVPPPYVIEDDKLGPPEKNPVNFEVPQVIRNIAALRGLVYTDNFESFGGFITWNEDFYNSDDGIHPNAAGYNVISMNYYQTLADIWPTSFGFELTQQCTTGFLTTNLGLDNDGTKTGGGSNAERVLVEFVRQSDDTYKIIAVWTAMYLEMLGGSNYGKMILTSEGSNFYVVSSGLASGGYHLWLDFDDYDNGDFEGGAFNHYVRADNFFPVSSHNTGNTIVANFHGVSGTDDPRLEYFLFDSASGGNTLTITENDLGRSSSLPPYP</sequence>
<dbReference type="PANTHER" id="PTHR30383:SF5">
    <property type="entry name" value="SGNH HYDROLASE-TYPE ESTERASE DOMAIN-CONTAINING PROTEIN"/>
    <property type="match status" value="1"/>
</dbReference>
<evidence type="ECO:0000259" key="2">
    <source>
        <dbReference type="Pfam" id="PF13472"/>
    </source>
</evidence>
<dbReference type="InterPro" id="IPR051532">
    <property type="entry name" value="Ester_Hydrolysis_Enzymes"/>
</dbReference>
<dbReference type="SUPFAM" id="SSF52266">
    <property type="entry name" value="SGNH hydrolase"/>
    <property type="match status" value="1"/>
</dbReference>
<gene>
    <name evidence="3" type="ORF">ALAG00032_LOCUS6390</name>
    <name evidence="4" type="ORF">ALAG00032_LOCUS6391</name>
</gene>
<dbReference type="InterPro" id="IPR036514">
    <property type="entry name" value="SGNH_hydro_sf"/>
</dbReference>
<dbReference type="EMBL" id="HBIJ01009081">
    <property type="protein sequence ID" value="CAE0365646.1"/>
    <property type="molecule type" value="Transcribed_RNA"/>
</dbReference>
<protein>
    <recommendedName>
        <fullName evidence="2">SGNH hydrolase-type esterase domain-containing protein</fullName>
    </recommendedName>
</protein>
<evidence type="ECO:0000313" key="4">
    <source>
        <dbReference type="EMBL" id="CAE0365647.1"/>
    </source>
</evidence>
<organism evidence="4">
    <name type="scientific">Aureoumbra lagunensis</name>
    <dbReference type="NCBI Taxonomy" id="44058"/>
    <lineage>
        <taxon>Eukaryota</taxon>
        <taxon>Sar</taxon>
        <taxon>Stramenopiles</taxon>
        <taxon>Ochrophyta</taxon>
        <taxon>Pelagophyceae</taxon>
        <taxon>Pelagomonadales</taxon>
        <taxon>Aureoumbra</taxon>
    </lineage>
</organism>
<dbReference type="InterPro" id="IPR013830">
    <property type="entry name" value="SGNH_hydro"/>
</dbReference>
<proteinExistence type="predicted"/>
<dbReference type="Pfam" id="PF13472">
    <property type="entry name" value="Lipase_GDSL_2"/>
    <property type="match status" value="1"/>
</dbReference>
<keyword evidence="1" id="KW-0732">Signal</keyword>
<dbReference type="AlphaFoldDB" id="A0A6S8C7X9"/>
<reference evidence="4" key="1">
    <citation type="submission" date="2021-01" db="EMBL/GenBank/DDBJ databases">
        <authorList>
            <person name="Corre E."/>
            <person name="Pelletier E."/>
            <person name="Niang G."/>
            <person name="Scheremetjew M."/>
            <person name="Finn R."/>
            <person name="Kale V."/>
            <person name="Holt S."/>
            <person name="Cochrane G."/>
            <person name="Meng A."/>
            <person name="Brown T."/>
            <person name="Cohen L."/>
        </authorList>
    </citation>
    <scope>NUCLEOTIDE SEQUENCE</scope>
    <source>
        <strain evidence="4">CCMP1510</strain>
    </source>
</reference>